<protein>
    <submittedName>
        <fullName evidence="1">Uncharacterized protein</fullName>
    </submittedName>
</protein>
<dbReference type="AlphaFoldDB" id="A0A816F231"/>
<proteinExistence type="predicted"/>
<accession>A0A816F231</accession>
<evidence type="ECO:0000313" key="1">
    <source>
        <dbReference type="EMBL" id="CAF1653700.1"/>
    </source>
</evidence>
<dbReference type="Proteomes" id="UP000663828">
    <property type="component" value="Unassembled WGS sequence"/>
</dbReference>
<gene>
    <name evidence="1" type="ORF">XAT740_LOCUS55498</name>
</gene>
<comment type="caution">
    <text evidence="1">The sequence shown here is derived from an EMBL/GenBank/DDBJ whole genome shotgun (WGS) entry which is preliminary data.</text>
</comment>
<keyword evidence="2" id="KW-1185">Reference proteome</keyword>
<reference evidence="1" key="1">
    <citation type="submission" date="2021-02" db="EMBL/GenBank/DDBJ databases">
        <authorList>
            <person name="Nowell W R."/>
        </authorList>
    </citation>
    <scope>NUCLEOTIDE SEQUENCE</scope>
</reference>
<dbReference type="EMBL" id="CAJNOR010010423">
    <property type="protein sequence ID" value="CAF1653700.1"/>
    <property type="molecule type" value="Genomic_DNA"/>
</dbReference>
<sequence length="169" mass="19398">MTAVAISQQISIQPMFHCITHLVLDIDQPIAISSYPFLSEFADYSQLTEIWLILISPHHSFQSDAMDNILNSVGNVPTVGISYPNDWTLIPEDILDAIISHQVKHLIIRTTYEKCMQSVVTYARQLTTITFIRDQCSLNAWTHMTRWLDKNGNKYSVKDDSRSLCVYFE</sequence>
<name>A0A816F231_ADIRI</name>
<organism evidence="1 2">
    <name type="scientific">Adineta ricciae</name>
    <name type="common">Rotifer</name>
    <dbReference type="NCBI Taxonomy" id="249248"/>
    <lineage>
        <taxon>Eukaryota</taxon>
        <taxon>Metazoa</taxon>
        <taxon>Spiralia</taxon>
        <taxon>Gnathifera</taxon>
        <taxon>Rotifera</taxon>
        <taxon>Eurotatoria</taxon>
        <taxon>Bdelloidea</taxon>
        <taxon>Adinetida</taxon>
        <taxon>Adinetidae</taxon>
        <taxon>Adineta</taxon>
    </lineage>
</organism>
<evidence type="ECO:0000313" key="2">
    <source>
        <dbReference type="Proteomes" id="UP000663828"/>
    </source>
</evidence>